<comment type="caution">
    <text evidence="1">The sequence shown here is derived from an EMBL/GenBank/DDBJ whole genome shotgun (WGS) entry which is preliminary data.</text>
</comment>
<dbReference type="Proteomes" id="UP000327011">
    <property type="component" value="Unassembled WGS sequence"/>
</dbReference>
<dbReference type="EMBL" id="VYTZ01000007">
    <property type="protein sequence ID" value="KAA9377140.1"/>
    <property type="molecule type" value="Genomic_DNA"/>
</dbReference>
<sequence>MSRPLVPGLIAEGETDEVFLGVVISRQLREITVQSSRCAVDVESTEIGSRRSIYDHDRTTGALRELAGDCHLLFVHNDHKERDKAERVARDSGLSTPVIALVPVQETEAWLLADVALWRRLSGSDHGRLPARPRDVEKIADPKKVLAEVAPRRGKPVRDYFEYIARNIDLNVLAQVPAYAEWVVDARNALKGLGYL</sequence>
<keyword evidence="2" id="KW-1185">Reference proteome</keyword>
<dbReference type="RefSeq" id="WP_150935481.1">
    <property type="nucleotide sequence ID" value="NZ_VYTZ01000007.1"/>
</dbReference>
<organism evidence="1 2">
    <name type="scientific">Microbispora cellulosiformans</name>
    <dbReference type="NCBI Taxonomy" id="2614688"/>
    <lineage>
        <taxon>Bacteria</taxon>
        <taxon>Bacillati</taxon>
        <taxon>Actinomycetota</taxon>
        <taxon>Actinomycetes</taxon>
        <taxon>Streptosporangiales</taxon>
        <taxon>Streptosporangiaceae</taxon>
        <taxon>Microbispora</taxon>
    </lineage>
</organism>
<name>A0A5J5K0L6_9ACTN</name>
<gene>
    <name evidence="1" type="ORF">F5972_22230</name>
</gene>
<proteinExistence type="predicted"/>
<evidence type="ECO:0000313" key="1">
    <source>
        <dbReference type="EMBL" id="KAA9377140.1"/>
    </source>
</evidence>
<dbReference type="AlphaFoldDB" id="A0A5J5K0L6"/>
<protein>
    <submittedName>
        <fullName evidence="1">DUF4276 family protein</fullName>
    </submittedName>
</protein>
<dbReference type="InterPro" id="IPR025455">
    <property type="entry name" value="DUF4276"/>
</dbReference>
<evidence type="ECO:0000313" key="2">
    <source>
        <dbReference type="Proteomes" id="UP000327011"/>
    </source>
</evidence>
<reference evidence="1 2" key="1">
    <citation type="submission" date="2019-09" db="EMBL/GenBank/DDBJ databases">
        <title>Screening of Novel Bioactive Compounds from Soil-Associated.</title>
        <authorList>
            <person name="Gong X."/>
        </authorList>
    </citation>
    <scope>NUCLEOTIDE SEQUENCE [LARGE SCALE GENOMIC DNA]</scope>
    <source>
        <strain evidence="1 2">Gxj-6</strain>
    </source>
</reference>
<accession>A0A5J5K0L6</accession>
<dbReference type="Pfam" id="PF14103">
    <property type="entry name" value="DUF4276"/>
    <property type="match status" value="1"/>
</dbReference>